<comment type="subunit">
    <text evidence="5 12">Homodimer.</text>
</comment>
<keyword evidence="6 12" id="KW-0032">Aminotransferase</keyword>
<comment type="catalytic activity">
    <reaction evidence="11 12">
        <text>L-histidinol phosphate + 2-oxoglutarate = 3-(imidazol-4-yl)-2-oxopropyl phosphate + L-glutamate</text>
        <dbReference type="Rhea" id="RHEA:23744"/>
        <dbReference type="ChEBI" id="CHEBI:16810"/>
        <dbReference type="ChEBI" id="CHEBI:29985"/>
        <dbReference type="ChEBI" id="CHEBI:57766"/>
        <dbReference type="ChEBI" id="CHEBI:57980"/>
        <dbReference type="EC" id="2.6.1.9"/>
    </reaction>
</comment>
<dbReference type="RefSeq" id="WP_125067619.1">
    <property type="nucleotide sequence ID" value="NZ_CP032548.1"/>
</dbReference>
<dbReference type="InterPro" id="IPR005861">
    <property type="entry name" value="HisP_aminotrans"/>
</dbReference>
<dbReference type="GO" id="GO:0004400">
    <property type="term" value="F:histidinol-phosphate transaminase activity"/>
    <property type="evidence" value="ECO:0007669"/>
    <property type="project" value="UniProtKB-UniRule"/>
</dbReference>
<dbReference type="SUPFAM" id="SSF53383">
    <property type="entry name" value="PLP-dependent transferases"/>
    <property type="match status" value="1"/>
</dbReference>
<evidence type="ECO:0000256" key="11">
    <source>
        <dbReference type="ARBA" id="ARBA00047481"/>
    </source>
</evidence>
<proteinExistence type="inferred from homology"/>
<evidence type="ECO:0000256" key="6">
    <source>
        <dbReference type="ARBA" id="ARBA00022576"/>
    </source>
</evidence>
<dbReference type="GO" id="GO:0000105">
    <property type="term" value="P:L-histidine biosynthetic process"/>
    <property type="evidence" value="ECO:0007669"/>
    <property type="project" value="UniProtKB-UniRule"/>
</dbReference>
<keyword evidence="8 12" id="KW-0808">Transferase</keyword>
<dbReference type="Pfam" id="PF00155">
    <property type="entry name" value="Aminotran_1_2"/>
    <property type="match status" value="1"/>
</dbReference>
<dbReference type="PANTHER" id="PTHR42885:SF2">
    <property type="entry name" value="HISTIDINOL-PHOSPHATE AMINOTRANSFERASE"/>
    <property type="match status" value="1"/>
</dbReference>
<dbReference type="Gene3D" id="3.90.1150.10">
    <property type="entry name" value="Aspartate Aminotransferase, domain 1"/>
    <property type="match status" value="1"/>
</dbReference>
<evidence type="ECO:0000256" key="13">
    <source>
        <dbReference type="SAM" id="Coils"/>
    </source>
</evidence>
<evidence type="ECO:0000256" key="1">
    <source>
        <dbReference type="ARBA" id="ARBA00001933"/>
    </source>
</evidence>
<dbReference type="InterPro" id="IPR004839">
    <property type="entry name" value="Aminotransferase_I/II_large"/>
</dbReference>
<keyword evidence="13" id="KW-0175">Coiled coil</keyword>
<dbReference type="CDD" id="cd00609">
    <property type="entry name" value="AAT_like"/>
    <property type="match status" value="1"/>
</dbReference>
<dbReference type="EC" id="2.6.1.9" evidence="12"/>
<comment type="similarity">
    <text evidence="4 12">Belongs to the class-II pyridoxal-phosphate-dependent aminotransferase family. Histidinol-phosphate aminotransferase subfamily.</text>
</comment>
<dbReference type="PANTHER" id="PTHR42885">
    <property type="entry name" value="HISTIDINOL-PHOSPHATE AMINOTRANSFERASE-RELATED"/>
    <property type="match status" value="1"/>
</dbReference>
<evidence type="ECO:0000256" key="4">
    <source>
        <dbReference type="ARBA" id="ARBA00007970"/>
    </source>
</evidence>
<evidence type="ECO:0000313" key="16">
    <source>
        <dbReference type="Proteomes" id="UP000274593"/>
    </source>
</evidence>
<dbReference type="InterPro" id="IPR015424">
    <property type="entry name" value="PyrdxlP-dep_Trfase"/>
</dbReference>
<evidence type="ECO:0000313" key="15">
    <source>
        <dbReference type="EMBL" id="AZJ35859.1"/>
    </source>
</evidence>
<evidence type="ECO:0000256" key="5">
    <source>
        <dbReference type="ARBA" id="ARBA00011738"/>
    </source>
</evidence>
<dbReference type="UniPathway" id="UPA00031">
    <property type="reaction ID" value="UER00012"/>
</dbReference>
<keyword evidence="9 12" id="KW-0663">Pyridoxal phosphate</keyword>
<feature type="domain" description="Aminotransferase class I/classII large" evidence="14">
    <location>
        <begin position="39"/>
        <end position="340"/>
    </location>
</feature>
<evidence type="ECO:0000259" key="14">
    <source>
        <dbReference type="Pfam" id="PF00155"/>
    </source>
</evidence>
<evidence type="ECO:0000256" key="7">
    <source>
        <dbReference type="ARBA" id="ARBA00022605"/>
    </source>
</evidence>
<keyword evidence="16" id="KW-1185">Reference proteome</keyword>
<comment type="pathway">
    <text evidence="3">Lipid metabolism.</text>
</comment>
<evidence type="ECO:0000256" key="2">
    <source>
        <dbReference type="ARBA" id="ARBA00005011"/>
    </source>
</evidence>
<keyword evidence="7 12" id="KW-0028">Amino-acid biosynthesis</keyword>
<dbReference type="GO" id="GO:0030170">
    <property type="term" value="F:pyridoxal phosphate binding"/>
    <property type="evidence" value="ECO:0007669"/>
    <property type="project" value="InterPro"/>
</dbReference>
<dbReference type="HAMAP" id="MF_01023">
    <property type="entry name" value="HisC_aminotrans_2"/>
    <property type="match status" value="1"/>
</dbReference>
<name>A0A3Q8RNF3_9FLAO</name>
<dbReference type="PROSITE" id="PS00599">
    <property type="entry name" value="AA_TRANSFER_CLASS_2"/>
    <property type="match status" value="1"/>
</dbReference>
<reference evidence="15 16" key="1">
    <citation type="submission" date="2018-09" db="EMBL/GenBank/DDBJ databases">
        <title>Insights into the microbiota of Asian seabass (Lates calcarifer) with tenacibaculosis symptoms and description of sp. nov. Tenacibaculum singaporense.</title>
        <authorList>
            <person name="Miyake S."/>
            <person name="Soh M."/>
            <person name="Azman M.N."/>
            <person name="Ngoh S.Y."/>
            <person name="Orban L."/>
        </authorList>
    </citation>
    <scope>NUCLEOTIDE SEQUENCE [LARGE SCALE GENOMIC DNA]</scope>
    <source>
        <strain evidence="15 16">DSM 106434</strain>
    </source>
</reference>
<feature type="modified residue" description="N6-(pyridoxal phosphate)lysine" evidence="12">
    <location>
        <position position="207"/>
    </location>
</feature>
<evidence type="ECO:0000256" key="10">
    <source>
        <dbReference type="ARBA" id="ARBA00023102"/>
    </source>
</evidence>
<sequence>MKEFNLNNIIRPNIQKLKGYSSARDEFKGEAEVYLDANENPFGTLNRYPDPQQIAIKKRLSEIKGVNENQIFIGNGSDEVIDLAFRIFCEPGKDKALTFSPSYGMYSVSAAINDVKLVELPLTSDFQINVEELNPYLKDEALKLIFICSPNNPTGNCFEGEAIQYILKEFKGIVIIDEAYIDFSTKESFINQLKNYQNLIISQTFSKAWGLAGVRVGVAYTNSDIIDLYNKVKPPYNISTLNQEAVLNKLDNLAQFEIEKNIILNEKEKLEKQLQEIELVKKIYPSEANFILIEVTNANKLYNSLVAQKIIIRNRNSLVNNCIRITVGSEKENKKLMTALKELSVTPDEVENSF</sequence>
<dbReference type="AlphaFoldDB" id="A0A3Q8RNF3"/>
<feature type="coiled-coil region" evidence="13">
    <location>
        <begin position="253"/>
        <end position="280"/>
    </location>
</feature>
<evidence type="ECO:0000256" key="3">
    <source>
        <dbReference type="ARBA" id="ARBA00005189"/>
    </source>
</evidence>
<gene>
    <name evidence="12 15" type="primary">hisC</name>
    <name evidence="15" type="ORF">D6T69_10130</name>
</gene>
<accession>A0A3Q8RNF3</accession>
<protein>
    <recommendedName>
        <fullName evidence="12">Histidinol-phosphate aminotransferase</fullName>
        <ecNumber evidence="12">2.6.1.9</ecNumber>
    </recommendedName>
    <alternativeName>
        <fullName evidence="12">Imidazole acetol-phosphate transaminase</fullName>
    </alternativeName>
</protein>
<dbReference type="InterPro" id="IPR015421">
    <property type="entry name" value="PyrdxlP-dep_Trfase_major"/>
</dbReference>
<dbReference type="Gene3D" id="3.40.640.10">
    <property type="entry name" value="Type I PLP-dependent aspartate aminotransferase-like (Major domain)"/>
    <property type="match status" value="1"/>
</dbReference>
<keyword evidence="10 12" id="KW-0368">Histidine biosynthesis</keyword>
<evidence type="ECO:0000256" key="9">
    <source>
        <dbReference type="ARBA" id="ARBA00022898"/>
    </source>
</evidence>
<organism evidence="15 16">
    <name type="scientific">Tenacibaculum singaporense</name>
    <dbReference type="NCBI Taxonomy" id="2358479"/>
    <lineage>
        <taxon>Bacteria</taxon>
        <taxon>Pseudomonadati</taxon>
        <taxon>Bacteroidota</taxon>
        <taxon>Flavobacteriia</taxon>
        <taxon>Flavobacteriales</taxon>
        <taxon>Flavobacteriaceae</taxon>
        <taxon>Tenacibaculum</taxon>
    </lineage>
</organism>
<dbReference type="NCBIfam" id="TIGR01141">
    <property type="entry name" value="hisC"/>
    <property type="match status" value="1"/>
</dbReference>
<evidence type="ECO:0000256" key="12">
    <source>
        <dbReference type="HAMAP-Rule" id="MF_01023"/>
    </source>
</evidence>
<comment type="cofactor">
    <cofactor evidence="1 12">
        <name>pyridoxal 5'-phosphate</name>
        <dbReference type="ChEBI" id="CHEBI:597326"/>
    </cofactor>
</comment>
<dbReference type="InterPro" id="IPR001917">
    <property type="entry name" value="Aminotrans_II_pyridoxalP_BS"/>
</dbReference>
<comment type="pathway">
    <text evidence="2 12">Amino-acid biosynthesis; L-histidine biosynthesis; L-histidine from 5-phospho-alpha-D-ribose 1-diphosphate: step 7/9.</text>
</comment>
<dbReference type="InterPro" id="IPR015422">
    <property type="entry name" value="PyrdxlP-dep_Trfase_small"/>
</dbReference>
<dbReference type="Proteomes" id="UP000274593">
    <property type="component" value="Chromosome"/>
</dbReference>
<dbReference type="EMBL" id="CP032548">
    <property type="protein sequence ID" value="AZJ35859.1"/>
    <property type="molecule type" value="Genomic_DNA"/>
</dbReference>
<evidence type="ECO:0000256" key="8">
    <source>
        <dbReference type="ARBA" id="ARBA00022679"/>
    </source>
</evidence>
<dbReference type="KEGG" id="tsig:D6T69_10130"/>